<dbReference type="EMBL" id="CP027753">
    <property type="protein sequence ID" value="AZE48234.1"/>
    <property type="molecule type" value="Genomic_DNA"/>
</dbReference>
<name>A0A3G7TM98_9PSED</name>
<gene>
    <name evidence="1" type="ORF">C4K04_2561</name>
</gene>
<accession>A0A3G7TM98</accession>
<sequence length="40" mass="4541">MFVERVSKCAWNPQPREPGLIVNEPAFIRADLQSNAVDQN</sequence>
<reference evidence="1 2" key="1">
    <citation type="submission" date="2018-03" db="EMBL/GenBank/DDBJ databases">
        <title>Diversity of phytobeneficial traits revealed by whole-genome analysis of worldwide-isolated phenazine-producing Pseudomonas spp.</title>
        <authorList>
            <person name="Biessy A."/>
            <person name="Novinscak A."/>
            <person name="Blom J."/>
            <person name="Leger G."/>
            <person name="Thomashow L.S."/>
            <person name="Cazorla F.M."/>
            <person name="Josic D."/>
            <person name="Filion M."/>
        </authorList>
    </citation>
    <scope>NUCLEOTIDE SEQUENCE [LARGE SCALE GENOMIC DNA]</scope>
    <source>
        <strain evidence="1 2">B25</strain>
    </source>
</reference>
<evidence type="ECO:0000313" key="1">
    <source>
        <dbReference type="EMBL" id="AZE48234.1"/>
    </source>
</evidence>
<organism evidence="1 2">
    <name type="scientific">Pseudomonas chlororaphis</name>
    <dbReference type="NCBI Taxonomy" id="587753"/>
    <lineage>
        <taxon>Bacteria</taxon>
        <taxon>Pseudomonadati</taxon>
        <taxon>Pseudomonadota</taxon>
        <taxon>Gammaproteobacteria</taxon>
        <taxon>Pseudomonadales</taxon>
        <taxon>Pseudomonadaceae</taxon>
        <taxon>Pseudomonas</taxon>
    </lineage>
</organism>
<dbReference type="Proteomes" id="UP000268048">
    <property type="component" value="Chromosome"/>
</dbReference>
<protein>
    <submittedName>
        <fullName evidence="1">Uncharacterized protein</fullName>
    </submittedName>
</protein>
<dbReference type="AlphaFoldDB" id="A0A3G7TM98"/>
<proteinExistence type="predicted"/>
<evidence type="ECO:0000313" key="2">
    <source>
        <dbReference type="Proteomes" id="UP000268048"/>
    </source>
</evidence>